<evidence type="ECO:0000256" key="1">
    <source>
        <dbReference type="SAM" id="SignalP"/>
    </source>
</evidence>
<name>A0A1M6GTR5_9BACT</name>
<evidence type="ECO:0000259" key="2">
    <source>
        <dbReference type="SMART" id="SM00409"/>
    </source>
</evidence>
<dbReference type="SMART" id="SM00409">
    <property type="entry name" value="IG"/>
    <property type="match status" value="2"/>
</dbReference>
<dbReference type="STRING" id="1121955.SAMN02745146_2386"/>
<dbReference type="InterPro" id="IPR003599">
    <property type="entry name" value="Ig_sub"/>
</dbReference>
<dbReference type="SUPFAM" id="SSF81296">
    <property type="entry name" value="E set domains"/>
    <property type="match status" value="1"/>
</dbReference>
<evidence type="ECO:0000313" key="4">
    <source>
        <dbReference type="Proteomes" id="UP000184418"/>
    </source>
</evidence>
<organism evidence="3 4">
    <name type="scientific">Hymenobacter daecheongensis DSM 21074</name>
    <dbReference type="NCBI Taxonomy" id="1121955"/>
    <lineage>
        <taxon>Bacteria</taxon>
        <taxon>Pseudomonadati</taxon>
        <taxon>Bacteroidota</taxon>
        <taxon>Cytophagia</taxon>
        <taxon>Cytophagales</taxon>
        <taxon>Hymenobacteraceae</taxon>
        <taxon>Hymenobacter</taxon>
    </lineage>
</organism>
<feature type="chain" id="PRO_5012770852" evidence="1">
    <location>
        <begin position="21"/>
        <end position="1860"/>
    </location>
</feature>
<feature type="signal peptide" evidence="1">
    <location>
        <begin position="1"/>
        <end position="20"/>
    </location>
</feature>
<dbReference type="InterPro" id="IPR026444">
    <property type="entry name" value="Secre_tail"/>
</dbReference>
<proteinExistence type="predicted"/>
<dbReference type="NCBIfam" id="TIGR04183">
    <property type="entry name" value="Por_Secre_tail"/>
    <property type="match status" value="1"/>
</dbReference>
<feature type="domain" description="Immunoglobulin" evidence="2">
    <location>
        <begin position="678"/>
        <end position="943"/>
    </location>
</feature>
<feature type="domain" description="Immunoglobulin" evidence="2">
    <location>
        <begin position="1058"/>
        <end position="1129"/>
    </location>
</feature>
<accession>A0A1M6GTR5</accession>
<sequence length="1860" mass="189965">MLVMLIAAVAAPLVPLYAQVPPNFDRVEYFFDADPGYGQGTALTLSATPGTTLSSLAFTASLDPLTPGFHTISIRSRAGANNWSHTYRQILYKEPAATTTGPVPALAGAEYFIDGDPGYGGGTAVAITGGSTNAAGVAFTANLGSVPAGFHTLSVRSRDVNGRWSHTYRQIFYVEPAATTITPPANLAAVEYFVDTDPGYGNGTSVAIGGSVTNATGVTFAVGLGSLPVGFHTLFYRSRDVNGRWSHTQSRIFYVDDPTVATIPNLNKAEYYVDTDPGYGSATDIPIATPATSLPSLNMLADLSGLTDGPHRLFVRVRSATGGWSQVLNRSFTKSGCASATNMAAGLPATRYTGSGLGGGVSEAIFNGGVVGTSGSSTFLDNYYAQADLGSALLPISEVQLNLRNVNGTAVNYTLEIETSGNLTTWTRIDNFQATLAANQTAPVLVTRTLATVQNNVRGIRLRLRLPTISQGIQMTNAGVFYFNCMGPTITSFTPAGGPAGTAVTITGTDLNGATLVRFNGVAAGAITNNTPTSLTVAAPAGGSSGQICVTTPGGTACSAQSYNYPSAIATGTVAQSTICAGQTMTVPFSTRVADFGTGNVFNFQLSDASGVFAANAPLLGTLSGSTANGGTLSGTIPLNTPAGTGYRVRVVASNPAVTGADNGVNLTINTTPVSQATGPATVANGSPINLTVAPIYARATYSWSGPLGFSSTQQSPTLASATNPGVNRFNVTVTLGSCSYSSFVDVTVQPSTDPLLTLQPLTGPLCPATPRSLSFSVSGNAFPAGNVISAQLSDASGSFASPELLGTASFSGLGSGAVTATLPRTTAVGAGYRIRLVGSNPATIVSNDNGSDLTVNALPTVTVGSNSPVTAGSTIQLQGGPAVAGNSYAWTFTPPGGFTGTISTQQNPQLTNAQTTQSGRYRLFITNAAGCTDSASVRVLVTPVAPVTTLNLSPVSGPLCAGTSYQLSYTAAGPAFNAGNTISAVLSDANGAFSAGSPVIGSVSVTAAVAGTLSATIPATTPAGSGYRIQLVSSNPVLVSNSSGALVVTNLTTASAGSNSPVATGSSISLTATGISGATYAWTGPNNYSATGPNQTISGATAANAGDYQVTITLNGCTTTVITTVVVNPPVTVASIQTGSLAGSYCAGTALSVPFTATGFTAGNVFTAQLSSATGVFSGSPVSIGTLTGTTTGTIAALIPAGTAAGTGYRIRVVGSGPATIGTDNGTDLVLTAAGTFTWSGAVNNSWFDPANWSCGTVPTSASSILIPAGMTTYPVLGVGGPVPTALHLTIANGATCTLNGSLTLLGNLVNNGTLNANNGTLLCSGSTAQTVSGSSFRLFDLTVSNPAGVTLQTPLRLRHLLTLTSGNLASNGNLTLLSDATGTAMVVNPIGGGTVTGRSTMERFITGAGTQGYRHYSSPMQLGTATVQEFADDVSGFNLNPDYNTQGNTVTPFPTFFKYDESRLNSTATNLFSQGWMVPLATDNLVPGQGYTVQTEPTTTVDVSGTLGNGAVSFAMTRGGQTGSGWNLAGNPYPAPIDWDKVPAAAGVDKALYVFVPSGKYTGTYSSYIDGIGQNGGTKDLAPMQGFFLRATAPTATLSMTNDVRHTTYISPVFNRGSNGRATAAVRPIVRLHVRNDLGQGDETVLYFDPNAGLDFRPNHDAYKVQLNGSGIPSLWSIADADGLSINGLPSLAAAASIPLGVRVSKAGQHTLNAGQMLNLPAGTEVFLEDRVLRQQQNLLVDSVYAFQMVPSYTGQRFYLRIVSRPTATAGSALDAAAKLYPNPTTHTATLELTGLREQEAVQITVHNTLGQAVQELSGRPRRGVLRQQLDMSKLPVGVYSMRVRAAEGTVVKRLVRE</sequence>
<dbReference type="InterPro" id="IPR013783">
    <property type="entry name" value="Ig-like_fold"/>
</dbReference>
<evidence type="ECO:0000313" key="3">
    <source>
        <dbReference type="EMBL" id="SHJ13292.1"/>
    </source>
</evidence>
<dbReference type="CDD" id="cd00102">
    <property type="entry name" value="IPT"/>
    <property type="match status" value="1"/>
</dbReference>
<reference evidence="3 4" key="1">
    <citation type="submission" date="2016-11" db="EMBL/GenBank/DDBJ databases">
        <authorList>
            <person name="Jaros S."/>
            <person name="Januszkiewicz K."/>
            <person name="Wedrychowicz H."/>
        </authorList>
    </citation>
    <scope>NUCLEOTIDE SEQUENCE [LARGE SCALE GENOMIC DNA]</scope>
    <source>
        <strain evidence="3 4">DSM 21074</strain>
    </source>
</reference>
<keyword evidence="1" id="KW-0732">Signal</keyword>
<dbReference type="Pfam" id="PF18962">
    <property type="entry name" value="Por_Secre_tail"/>
    <property type="match status" value="1"/>
</dbReference>
<protein>
    <submittedName>
        <fullName evidence="3">Por secretion system C-terminal sorting domain-containing protein</fullName>
    </submittedName>
</protein>
<gene>
    <name evidence="3" type="ORF">SAMN02745146_2386</name>
</gene>
<keyword evidence="4" id="KW-1185">Reference proteome</keyword>
<dbReference type="EMBL" id="FQYN01000004">
    <property type="protein sequence ID" value="SHJ13292.1"/>
    <property type="molecule type" value="Genomic_DNA"/>
</dbReference>
<dbReference type="Gene3D" id="2.60.40.10">
    <property type="entry name" value="Immunoglobulins"/>
    <property type="match status" value="3"/>
</dbReference>
<dbReference type="InterPro" id="IPR014756">
    <property type="entry name" value="Ig_E-set"/>
</dbReference>
<dbReference type="Proteomes" id="UP000184418">
    <property type="component" value="Unassembled WGS sequence"/>
</dbReference>